<name>A0ABS7IB06_9HYPH</name>
<dbReference type="Gene3D" id="1.20.5.170">
    <property type="match status" value="1"/>
</dbReference>
<evidence type="ECO:0008006" key="3">
    <source>
        <dbReference type="Google" id="ProtNLM"/>
    </source>
</evidence>
<proteinExistence type="predicted"/>
<dbReference type="EMBL" id="JAIFRO010000013">
    <property type="protein sequence ID" value="MBX4336577.1"/>
    <property type="molecule type" value="Genomic_DNA"/>
</dbReference>
<comment type="caution">
    <text evidence="1">The sequence shown here is derived from an EMBL/GenBank/DDBJ whole genome shotgun (WGS) entry which is preliminary data.</text>
</comment>
<reference evidence="1 2" key="1">
    <citation type="submission" date="2021-08" db="EMBL/GenBank/DDBJ databases">
        <title>Bartonella raoulti 094 sp. nov.</title>
        <authorList>
            <person name="Zgheib R."/>
            <person name="Hammoud A."/>
        </authorList>
    </citation>
    <scope>NUCLEOTIDE SEQUENCE [LARGE SCALE GENOMIC DNA]</scope>
    <source>
        <strain evidence="1 2">094</strain>
    </source>
</reference>
<dbReference type="Proteomes" id="UP000746918">
    <property type="component" value="Unassembled WGS sequence"/>
</dbReference>
<protein>
    <recommendedName>
        <fullName evidence="3">Trimeric autotransporter adhesin YadA-like stalk domain-containing protein</fullName>
    </recommendedName>
</protein>
<sequence>MDGDIASGSTDAVTGGQLYSMNEHLASYLGGGAGYDTEGKWQAPNFKVNTVNADGNSEDKNYTNVGDALAGVGTSFTNVQNKFTTEITNQINRLQSDDSAVVHYDKKDGAINYGSVTLVAKRNSYSSPQCC</sequence>
<evidence type="ECO:0000313" key="1">
    <source>
        <dbReference type="EMBL" id="MBX4336577.1"/>
    </source>
</evidence>
<organism evidence="1 2">
    <name type="scientific">Bartonella raoultii</name>
    <dbReference type="NCBI Taxonomy" id="1457020"/>
    <lineage>
        <taxon>Bacteria</taxon>
        <taxon>Pseudomonadati</taxon>
        <taxon>Pseudomonadota</taxon>
        <taxon>Alphaproteobacteria</taxon>
        <taxon>Hyphomicrobiales</taxon>
        <taxon>Bartonellaceae</taxon>
        <taxon>Bartonella</taxon>
    </lineage>
</organism>
<accession>A0ABS7IB06</accession>
<evidence type="ECO:0000313" key="2">
    <source>
        <dbReference type="Proteomes" id="UP000746918"/>
    </source>
</evidence>
<keyword evidence="2" id="KW-1185">Reference proteome</keyword>
<gene>
    <name evidence="1" type="ORF">K3248_08265</name>
</gene>
<dbReference type="RefSeq" id="WP_220717862.1">
    <property type="nucleotide sequence ID" value="NZ_JAIFRO010000013.1"/>
</dbReference>